<proteinExistence type="predicted"/>
<keyword evidence="1" id="KW-0472">Membrane</keyword>
<dbReference type="PATRIC" id="fig|741277.3.peg.2432"/>
<dbReference type="RefSeq" id="WP_009457604.1">
    <property type="nucleotide sequence ID" value="NZ_AGIZ01000008.1"/>
</dbReference>
<reference evidence="2 3" key="1">
    <citation type="submission" date="2011-09" db="EMBL/GenBank/DDBJ databases">
        <title>The draft genome of Fischerella sp. JSC-11.</title>
        <authorList>
            <consortium name="US DOE Joint Genome Institute (JGI-PGF)"/>
            <person name="Lucas S."/>
            <person name="Han J."/>
            <person name="Lapidus A."/>
            <person name="Cheng J.-F."/>
            <person name="Goodwin L."/>
            <person name="Pitluck S."/>
            <person name="Peters L."/>
            <person name="Land M.L."/>
            <person name="Hauser L."/>
            <person name="Sarkisova S."/>
            <person name="Bryant D.A."/>
            <person name="Brown I."/>
            <person name="Woyke T.J."/>
        </authorList>
    </citation>
    <scope>NUCLEOTIDE SEQUENCE [LARGE SCALE GENOMIC DNA]</scope>
    <source>
        <strain evidence="2 3">JSC-11</strain>
    </source>
</reference>
<dbReference type="Proteomes" id="UP000004344">
    <property type="component" value="Unassembled WGS sequence"/>
</dbReference>
<gene>
    <name evidence="2" type="ORF">FJSC11DRAFT_2842</name>
</gene>
<evidence type="ECO:0000256" key="1">
    <source>
        <dbReference type="SAM" id="Phobius"/>
    </source>
</evidence>
<dbReference type="GeneID" id="35798680"/>
<comment type="caution">
    <text evidence="2">The sequence shown here is derived from an EMBL/GenBank/DDBJ whole genome shotgun (WGS) entry which is preliminary data.</text>
</comment>
<evidence type="ECO:0000313" key="3">
    <source>
        <dbReference type="Proteomes" id="UP000004344"/>
    </source>
</evidence>
<sequence length="79" mass="9392">MRNYTETEWLVHNFGDQISNYTDFFIVSSCLFLYLPFQTLRQLLQQVERKFLSFHGILARFLSYLLPTLGILRNAEGKK</sequence>
<keyword evidence="1" id="KW-0812">Transmembrane</keyword>
<evidence type="ECO:0000313" key="2">
    <source>
        <dbReference type="EMBL" id="EHC12200.1"/>
    </source>
</evidence>
<keyword evidence="1" id="KW-1133">Transmembrane helix</keyword>
<dbReference type="AlphaFoldDB" id="G6FVE5"/>
<keyword evidence="3" id="KW-1185">Reference proteome</keyword>
<accession>G6FVE5</accession>
<feature type="transmembrane region" description="Helical" evidence="1">
    <location>
        <begin position="52"/>
        <end position="72"/>
    </location>
</feature>
<organism evidence="2 3">
    <name type="scientific">Fischerella thermalis JSC-11</name>
    <dbReference type="NCBI Taxonomy" id="741277"/>
    <lineage>
        <taxon>Bacteria</taxon>
        <taxon>Bacillati</taxon>
        <taxon>Cyanobacteriota</taxon>
        <taxon>Cyanophyceae</taxon>
        <taxon>Nostocales</taxon>
        <taxon>Hapalosiphonaceae</taxon>
        <taxon>Fischerella</taxon>
    </lineage>
</organism>
<protein>
    <submittedName>
        <fullName evidence="2">Uncharacterized protein</fullName>
    </submittedName>
</protein>
<dbReference type="EMBL" id="AGIZ01000008">
    <property type="protein sequence ID" value="EHC12200.1"/>
    <property type="molecule type" value="Genomic_DNA"/>
</dbReference>
<name>G6FVE5_9CYAN</name>